<dbReference type="EMBL" id="LR783993">
    <property type="protein sequence ID" value="CAB3231599.1"/>
    <property type="molecule type" value="mRNA"/>
</dbReference>
<comment type="similarity">
    <text evidence="11">Belongs to the chloride channel (TC 2.A.49) family.</text>
</comment>
<dbReference type="Pfam" id="PF00571">
    <property type="entry name" value="CBS"/>
    <property type="match status" value="2"/>
</dbReference>
<feature type="transmembrane region" description="Helical" evidence="11">
    <location>
        <begin position="360"/>
        <end position="380"/>
    </location>
</feature>
<dbReference type="InterPro" id="IPR014743">
    <property type="entry name" value="Cl-channel_core"/>
</dbReference>
<evidence type="ECO:0000256" key="9">
    <source>
        <dbReference type="ARBA" id="ARBA00023214"/>
    </source>
</evidence>
<gene>
    <name evidence="14" type="primary">Clcn7</name>
</gene>
<dbReference type="PANTHER" id="PTHR11689:SF136">
    <property type="entry name" value="H(+)_CL(-) EXCHANGE TRANSPORTER 7"/>
    <property type="match status" value="1"/>
</dbReference>
<evidence type="ECO:0000256" key="8">
    <source>
        <dbReference type="ARBA" id="ARBA00023136"/>
    </source>
</evidence>
<evidence type="ECO:0000256" key="3">
    <source>
        <dbReference type="ARBA" id="ARBA00022692"/>
    </source>
</evidence>
<dbReference type="InterPro" id="IPR046342">
    <property type="entry name" value="CBS_dom_sf"/>
</dbReference>
<evidence type="ECO:0000256" key="12">
    <source>
        <dbReference type="SAM" id="MobiDB-lite"/>
    </source>
</evidence>
<feature type="domain" description="CBS" evidence="13">
    <location>
        <begin position="718"/>
        <end position="774"/>
    </location>
</feature>
<evidence type="ECO:0000259" key="13">
    <source>
        <dbReference type="PROSITE" id="PS51371"/>
    </source>
</evidence>
<comment type="caution">
    <text evidence="11">Lacks conserved residue(s) required for the propagation of feature annotation.</text>
</comment>
<comment type="subcellular location">
    <subcellularLocation>
        <location evidence="1 11">Membrane</location>
        <topology evidence="1 11">Multi-pass membrane protein</topology>
    </subcellularLocation>
</comment>
<dbReference type="PROSITE" id="PS51371">
    <property type="entry name" value="CBS"/>
    <property type="match status" value="2"/>
</dbReference>
<sequence length="774" mass="85671">MMDVGTSTTGINHSPTGSESDNLLHIGSEENVHEEFKSSVSSISRGSGLKSTHTVFIDSNQSVKEDVDDVANAVRQRKAVDFEALDYDNIENELHIEEERKMTYSDWKWIQLQRWIVCMMIGISTGLIAVVINITIMQLMDLKMAVVEEAIIRCVKDRCLYVPLLLWIAMNVGIVSIAALLTVFVAPVAGGSGIPQIKCFLNGVKVPDVVRLKSLFVKVVGVVCSVSGGLAVGKEGPMIHSGAVLAAGISQGRSITFRLKTRFFKHFRNDREKRDFVCAGAAAGVSAAFGAPVGGVLFSLEEAASFWNQALTWRIFLCSILSSYTLNLCMSIYHHHPGDMAYPGLINFGKFSGTYEGFELPVFFVMGVFGGLSGAAFIAINHKITVYRIKYLTARFIKVIEVLIVSAISATIAFVMIYLNTDCKPLGEDPNVELQFMCNDGQYNTMGTLFFTTPEEGVKSLFHDQLGSIQPATIIMFVVPYFFLSCWTYGLQVPSGLFIPSLLIGAAWGRLVGICMNAICPDCDWTQDMSKYALIGAAAQLGGTVRMTISLTVILIEATGNITYSLPLMTVLLVAKWVGDLFNKGIYDMHVHLARVPILEWEPPPLSTNIHAREVMGKPAVTLKEVSLVSDVCSVLSDPRNCHSGYPVTDSEGKFRGLVLRTQLLILLKHKTFVERSAPGERLKLSVFRDTYPRYFPLSIVNVSSEEEQCHIDLRPYLNPAPYTVYEHASLPKIFHLFRALGLRHLVVLNDDFKVVGIVTRKDIWKWGHHPKDM</sequence>
<dbReference type="InterPro" id="IPR051280">
    <property type="entry name" value="Cl-channel/antiporter"/>
</dbReference>
<dbReference type="SUPFAM" id="SSF54631">
    <property type="entry name" value="CBS-domain pair"/>
    <property type="match status" value="1"/>
</dbReference>
<evidence type="ECO:0000256" key="4">
    <source>
        <dbReference type="ARBA" id="ARBA00022737"/>
    </source>
</evidence>
<feature type="region of interest" description="Disordered" evidence="12">
    <location>
        <begin position="1"/>
        <end position="23"/>
    </location>
</feature>
<dbReference type="Gene3D" id="3.10.580.10">
    <property type="entry name" value="CBS-domain"/>
    <property type="match status" value="1"/>
</dbReference>
<evidence type="ECO:0000256" key="7">
    <source>
        <dbReference type="ARBA" id="ARBA00023122"/>
    </source>
</evidence>
<feature type="transmembrane region" description="Helical" evidence="11">
    <location>
        <begin position="497"/>
        <end position="520"/>
    </location>
</feature>
<dbReference type="GO" id="GO:0005254">
    <property type="term" value="F:chloride channel activity"/>
    <property type="evidence" value="ECO:0007669"/>
    <property type="project" value="UniProtKB-UniRule"/>
</dbReference>
<dbReference type="PRINTS" id="PR00762">
    <property type="entry name" value="CLCHANNEL"/>
</dbReference>
<feature type="transmembrane region" description="Helical" evidence="11">
    <location>
        <begin position="160"/>
        <end position="188"/>
    </location>
</feature>
<dbReference type="InterPro" id="IPR001807">
    <property type="entry name" value="ClC"/>
</dbReference>
<name>A0A6F9DAA0_9ASCI</name>
<evidence type="ECO:0000256" key="10">
    <source>
        <dbReference type="PROSITE-ProRule" id="PRU00703"/>
    </source>
</evidence>
<protein>
    <recommendedName>
        <fullName evidence="11">Chloride channel protein</fullName>
    </recommendedName>
</protein>
<organism evidence="14">
    <name type="scientific">Phallusia mammillata</name>
    <dbReference type="NCBI Taxonomy" id="59560"/>
    <lineage>
        <taxon>Eukaryota</taxon>
        <taxon>Metazoa</taxon>
        <taxon>Chordata</taxon>
        <taxon>Tunicata</taxon>
        <taxon>Ascidiacea</taxon>
        <taxon>Phlebobranchia</taxon>
        <taxon>Ascidiidae</taxon>
        <taxon>Phallusia</taxon>
    </lineage>
</organism>
<evidence type="ECO:0000313" key="14">
    <source>
        <dbReference type="EMBL" id="CAB3231599.1"/>
    </source>
</evidence>
<feature type="transmembrane region" description="Helical" evidence="11">
    <location>
        <begin position="276"/>
        <end position="299"/>
    </location>
</feature>
<feature type="transmembrane region" description="Helical" evidence="11">
    <location>
        <begin position="115"/>
        <end position="140"/>
    </location>
</feature>
<feature type="transmembrane region" description="Helical" evidence="11">
    <location>
        <begin position="472"/>
        <end position="491"/>
    </location>
</feature>
<keyword evidence="4" id="KW-0677">Repeat</keyword>
<evidence type="ECO:0000256" key="6">
    <source>
        <dbReference type="ARBA" id="ARBA00023065"/>
    </source>
</evidence>
<feature type="compositionally biased region" description="Polar residues" evidence="12">
    <location>
        <begin position="1"/>
        <end position="21"/>
    </location>
</feature>
<evidence type="ECO:0000256" key="1">
    <source>
        <dbReference type="ARBA" id="ARBA00004141"/>
    </source>
</evidence>
<keyword evidence="7 10" id="KW-0129">CBS domain</keyword>
<keyword evidence="5 11" id="KW-1133">Transmembrane helix</keyword>
<keyword evidence="6 11" id="KW-0406">Ion transport</keyword>
<keyword evidence="3 11" id="KW-0812">Transmembrane</keyword>
<keyword evidence="2 11" id="KW-0813">Transport</keyword>
<feature type="transmembrane region" description="Helical" evidence="11">
    <location>
        <begin position="562"/>
        <end position="579"/>
    </location>
</feature>
<dbReference type="Pfam" id="PF00654">
    <property type="entry name" value="Voltage_CLC"/>
    <property type="match status" value="1"/>
</dbReference>
<feature type="domain" description="CBS" evidence="13">
    <location>
        <begin position="616"/>
        <end position="675"/>
    </location>
</feature>
<dbReference type="PANTHER" id="PTHR11689">
    <property type="entry name" value="CHLORIDE CHANNEL PROTEIN CLC FAMILY MEMBER"/>
    <property type="match status" value="1"/>
</dbReference>
<dbReference type="GO" id="GO:0005765">
    <property type="term" value="C:lysosomal membrane"/>
    <property type="evidence" value="ECO:0007669"/>
    <property type="project" value="TreeGrafter"/>
</dbReference>
<evidence type="ECO:0000256" key="5">
    <source>
        <dbReference type="ARBA" id="ARBA00022989"/>
    </source>
</evidence>
<keyword evidence="8 11" id="KW-0472">Membrane</keyword>
<dbReference type="AlphaFoldDB" id="A0A6F9DAA0"/>
<evidence type="ECO:0000256" key="11">
    <source>
        <dbReference type="RuleBase" id="RU361221"/>
    </source>
</evidence>
<proteinExistence type="evidence at transcript level"/>
<dbReference type="InterPro" id="IPR000644">
    <property type="entry name" value="CBS_dom"/>
</dbReference>
<accession>A0A6F9DAA0</accession>
<dbReference type="SUPFAM" id="SSF81340">
    <property type="entry name" value="Clc chloride channel"/>
    <property type="match status" value="1"/>
</dbReference>
<dbReference type="SMART" id="SM00116">
    <property type="entry name" value="CBS"/>
    <property type="match status" value="2"/>
</dbReference>
<reference evidence="14" key="1">
    <citation type="submission" date="2020-04" db="EMBL/GenBank/DDBJ databases">
        <authorList>
            <person name="Neveu A P."/>
        </authorList>
    </citation>
    <scope>NUCLEOTIDE SEQUENCE</scope>
    <source>
        <tissue evidence="14">Whole embryo</tissue>
    </source>
</reference>
<dbReference type="CDD" id="cd04591">
    <property type="entry name" value="CBS_pair_voltage-gated_CLC_euk_bac"/>
    <property type="match status" value="1"/>
</dbReference>
<evidence type="ECO:0000256" key="2">
    <source>
        <dbReference type="ARBA" id="ARBA00022448"/>
    </source>
</evidence>
<dbReference type="Gene3D" id="1.10.3080.10">
    <property type="entry name" value="Clc chloride channel"/>
    <property type="match status" value="1"/>
</dbReference>
<keyword evidence="9 11" id="KW-0868">Chloride</keyword>
<feature type="transmembrane region" description="Helical" evidence="11">
    <location>
        <begin position="400"/>
        <end position="419"/>
    </location>
</feature>